<dbReference type="Gene3D" id="3.40.50.1820">
    <property type="entry name" value="alpha/beta hydrolase"/>
    <property type="match status" value="1"/>
</dbReference>
<evidence type="ECO:0000256" key="2">
    <source>
        <dbReference type="ARBA" id="ARBA00022729"/>
    </source>
</evidence>
<evidence type="ECO:0000256" key="7">
    <source>
        <dbReference type="PIRNR" id="PIRNR000862"/>
    </source>
</evidence>
<dbReference type="InterPro" id="IPR029058">
    <property type="entry name" value="AB_hydrolase_fold"/>
</dbReference>
<evidence type="ECO:0000256" key="4">
    <source>
        <dbReference type="ARBA" id="ARBA00022963"/>
    </source>
</evidence>
<comment type="similarity">
    <text evidence="1 7">Belongs to the AB hydrolase superfamily. Lipase family.</text>
</comment>
<dbReference type="PIRSF" id="PIRSF000862">
    <property type="entry name" value="Steryl_ester_lip"/>
    <property type="match status" value="1"/>
</dbReference>
<keyword evidence="4 7" id="KW-0442">Lipid degradation</keyword>
<organism evidence="10 11">
    <name type="scientific">Pararge aegeria aegeria</name>
    <dbReference type="NCBI Taxonomy" id="348720"/>
    <lineage>
        <taxon>Eukaryota</taxon>
        <taxon>Metazoa</taxon>
        <taxon>Ecdysozoa</taxon>
        <taxon>Arthropoda</taxon>
        <taxon>Hexapoda</taxon>
        <taxon>Insecta</taxon>
        <taxon>Pterygota</taxon>
        <taxon>Neoptera</taxon>
        <taxon>Endopterygota</taxon>
        <taxon>Lepidoptera</taxon>
        <taxon>Glossata</taxon>
        <taxon>Ditrysia</taxon>
        <taxon>Papilionoidea</taxon>
        <taxon>Nymphalidae</taxon>
        <taxon>Satyrinae</taxon>
        <taxon>Satyrini</taxon>
        <taxon>Parargina</taxon>
        <taxon>Pararge</taxon>
    </lineage>
</organism>
<evidence type="ECO:0000256" key="1">
    <source>
        <dbReference type="ARBA" id="ARBA00010701"/>
    </source>
</evidence>
<dbReference type="GO" id="GO:0016042">
    <property type="term" value="P:lipid catabolic process"/>
    <property type="evidence" value="ECO:0007669"/>
    <property type="project" value="UniProtKB-KW"/>
</dbReference>
<feature type="active site" description="Nucleophile" evidence="8">
    <location>
        <position position="161"/>
    </location>
</feature>
<keyword evidence="11" id="KW-1185">Reference proteome</keyword>
<evidence type="ECO:0000256" key="6">
    <source>
        <dbReference type="ARBA" id="ARBA00023180"/>
    </source>
</evidence>
<evidence type="ECO:0000256" key="3">
    <source>
        <dbReference type="ARBA" id="ARBA00022801"/>
    </source>
</evidence>
<feature type="active site" description="Charge relay system" evidence="8">
    <location>
        <position position="359"/>
    </location>
</feature>
<dbReference type="FunFam" id="3.40.50.1820:FF:000021">
    <property type="entry name" value="Lipase"/>
    <property type="match status" value="1"/>
</dbReference>
<comment type="caution">
    <text evidence="10">The sequence shown here is derived from an EMBL/GenBank/DDBJ whole genome shotgun (WGS) entry which is preliminary data.</text>
</comment>
<dbReference type="Pfam" id="PF04083">
    <property type="entry name" value="Abhydro_lipase"/>
    <property type="match status" value="1"/>
</dbReference>
<dbReference type="AlphaFoldDB" id="A0A8S4SE17"/>
<reference evidence="10" key="1">
    <citation type="submission" date="2022-03" db="EMBL/GenBank/DDBJ databases">
        <authorList>
            <person name="Lindestad O."/>
        </authorList>
    </citation>
    <scope>NUCLEOTIDE SEQUENCE</scope>
</reference>
<sequence>MKSSAILNQDNDIRTKLDPISDDTHLNITQLAVKYGYNVEEHKVITEDGYILSLHRIPCKESSKNNTVIFLMHGVLDSSDSWILQGPNNALGYIFADKGYDVWMGNARGNKYSNSHTTLGSKSSEFWKFSWEEIGVYDLPAMIDYILSITEKEKLYYVGHSQGTTTLFAMLALKPEYNAKINMMFALAPVAWMTNAKSPIFKLFNPAYKIFEYLASSINTYSSIVDIFNNIPKLVCNFLPIGCDNVLEWIIGNDYKFINAELLPVIYGHVPSGSSILQFIHYGQIYQSGRFCRFDYGPSENLAKYGDVLPPDYDLSKVNLPIILFYSTNDWLSDLQDVTQLFAKLPNVYDSYNIEMFNHIDYMYANVAKDLIYSNIIKIIEEFELINDEL</sequence>
<dbReference type="EMBL" id="CAKXAJ010026201">
    <property type="protein sequence ID" value="CAH2261658.1"/>
    <property type="molecule type" value="Genomic_DNA"/>
</dbReference>
<dbReference type="GO" id="GO:0016788">
    <property type="term" value="F:hydrolase activity, acting on ester bonds"/>
    <property type="evidence" value="ECO:0007669"/>
    <property type="project" value="InterPro"/>
</dbReference>
<evidence type="ECO:0000313" key="11">
    <source>
        <dbReference type="Proteomes" id="UP000838756"/>
    </source>
</evidence>
<dbReference type="OrthoDB" id="9974421at2759"/>
<gene>
    <name evidence="10" type="primary">jg12214</name>
    <name evidence="10" type="ORF">PAEG_LOCUS23987</name>
</gene>
<dbReference type="InterPro" id="IPR025483">
    <property type="entry name" value="Lipase_euk"/>
</dbReference>
<evidence type="ECO:0000256" key="5">
    <source>
        <dbReference type="ARBA" id="ARBA00023098"/>
    </source>
</evidence>
<proteinExistence type="inferred from homology"/>
<dbReference type="InterPro" id="IPR006693">
    <property type="entry name" value="AB_hydrolase_lipase"/>
</dbReference>
<evidence type="ECO:0000259" key="9">
    <source>
        <dbReference type="Pfam" id="PF04083"/>
    </source>
</evidence>
<evidence type="ECO:0000256" key="8">
    <source>
        <dbReference type="PIRSR" id="PIRSR000862-1"/>
    </source>
</evidence>
<keyword evidence="6" id="KW-0325">Glycoprotein</keyword>
<accession>A0A8S4SE17</accession>
<keyword evidence="2" id="KW-0732">Signal</keyword>
<dbReference type="PANTHER" id="PTHR11005">
    <property type="entry name" value="LYSOSOMAL ACID LIPASE-RELATED"/>
    <property type="match status" value="1"/>
</dbReference>
<evidence type="ECO:0000313" key="10">
    <source>
        <dbReference type="EMBL" id="CAH2261658.1"/>
    </source>
</evidence>
<dbReference type="Proteomes" id="UP000838756">
    <property type="component" value="Unassembled WGS sequence"/>
</dbReference>
<feature type="domain" description="Partial AB-hydrolase lipase" evidence="9">
    <location>
        <begin position="28"/>
        <end position="85"/>
    </location>
</feature>
<keyword evidence="5" id="KW-0443">Lipid metabolism</keyword>
<dbReference type="SUPFAM" id="SSF53474">
    <property type="entry name" value="alpha/beta-Hydrolases"/>
    <property type="match status" value="1"/>
</dbReference>
<keyword evidence="3 7" id="KW-0378">Hydrolase</keyword>
<name>A0A8S4SE17_9NEOP</name>
<protein>
    <recommendedName>
        <fullName evidence="7">Lipase</fullName>
    </recommendedName>
</protein>
<feature type="active site" description="Charge relay system" evidence="8">
    <location>
        <position position="330"/>
    </location>
</feature>